<dbReference type="AlphaFoldDB" id="A0AA42IJS9"/>
<dbReference type="EMBL" id="JAOCDH010000005">
    <property type="protein sequence ID" value="MDH0701127.1"/>
    <property type="molecule type" value="Genomic_DNA"/>
</dbReference>
<dbReference type="GO" id="GO:0016020">
    <property type="term" value="C:membrane"/>
    <property type="evidence" value="ECO:0007669"/>
    <property type="project" value="InterPro"/>
</dbReference>
<dbReference type="Gene3D" id="3.40.50.12580">
    <property type="match status" value="1"/>
</dbReference>
<reference evidence="1" key="1">
    <citation type="submission" date="2022-09" db="EMBL/GenBank/DDBJ databases">
        <title>Intensive care unit water sources are persistently colonized with multi-drug resistant bacteria and are the site of extensive horizontal gene transfer of antibiotic resistance genes.</title>
        <authorList>
            <person name="Diorio-Toth L."/>
        </authorList>
    </citation>
    <scope>NUCLEOTIDE SEQUENCE</scope>
    <source>
        <strain evidence="1">GD03863</strain>
    </source>
</reference>
<name>A0AA42IJS9_9GAMM</name>
<evidence type="ECO:0000313" key="1">
    <source>
        <dbReference type="EMBL" id="MDH0701127.1"/>
    </source>
</evidence>
<evidence type="ECO:0000313" key="2">
    <source>
        <dbReference type="Proteomes" id="UP001161137"/>
    </source>
</evidence>
<proteinExistence type="predicted"/>
<dbReference type="GO" id="GO:0047355">
    <property type="term" value="F:CDP-glycerol glycerophosphotransferase activity"/>
    <property type="evidence" value="ECO:0007669"/>
    <property type="project" value="InterPro"/>
</dbReference>
<dbReference type="InterPro" id="IPR007554">
    <property type="entry name" value="Glycerophosphate_synth"/>
</dbReference>
<gene>
    <name evidence="1" type="ORF">N5D41_06430</name>
</gene>
<organism evidence="1 2">
    <name type="scientific">Ectopseudomonas toyotomiensis</name>
    <dbReference type="NCBI Taxonomy" id="554344"/>
    <lineage>
        <taxon>Bacteria</taxon>
        <taxon>Pseudomonadati</taxon>
        <taxon>Pseudomonadota</taxon>
        <taxon>Gammaproteobacteria</taxon>
        <taxon>Pseudomonadales</taxon>
        <taxon>Pseudomonadaceae</taxon>
        <taxon>Ectopseudomonas</taxon>
    </lineage>
</organism>
<accession>A0AA42IJS9</accession>
<dbReference type="SUPFAM" id="SSF53756">
    <property type="entry name" value="UDP-Glycosyltransferase/glycogen phosphorylase"/>
    <property type="match status" value="1"/>
</dbReference>
<dbReference type="InterPro" id="IPR043148">
    <property type="entry name" value="TagF_C"/>
</dbReference>
<sequence length="395" mass="44630">MSDMTSRKGEPPVLRPDSVEPRARIAILHQAAFSWVNVGSVWAALRREPAIETTVVLLPLFHTNLDWNRRDAECHLDALGVPYVYWEDIDLDAAHFDAVLFTSPYDQSRPSPYRFLEVQKRVRFTAYVPYGLEVGGGDISLTYQFDQPTVRHASAVYVRSEGAKAMFARYCPTGDKHVVVSGHPRMDGLANLEEFQIDPELVERIGSRRAVLWNVHFSLEGDRWSTFDLLGMDIFAAFAKREDLVLLFRPHPLLWRKLVNLGLLDDKELVELRRELAARGVIIDERPDHRHAFAASCAMISDVGSFLMEYLATGKPMLYLVNPYGLGLSEEGEAVVRHCDRAENIADVEYFLDELGAYTAEDMQRCKAVIGQFFADFDGSSGRRVAEHIKVALGI</sequence>
<protein>
    <submittedName>
        <fullName evidence="1">CDP-glycerol glycerophosphotransferase family protein</fullName>
    </submittedName>
</protein>
<dbReference type="Proteomes" id="UP001161137">
    <property type="component" value="Unassembled WGS sequence"/>
</dbReference>
<comment type="caution">
    <text evidence="1">The sequence shown here is derived from an EMBL/GenBank/DDBJ whole genome shotgun (WGS) entry which is preliminary data.</text>
</comment>
<dbReference type="Pfam" id="PF04464">
    <property type="entry name" value="Glyphos_transf"/>
    <property type="match status" value="1"/>
</dbReference>
<dbReference type="RefSeq" id="WP_196459859.1">
    <property type="nucleotide sequence ID" value="NZ_JACFYY010000011.1"/>
</dbReference>